<organism evidence="1 2">
    <name type="scientific">Brachionus plicatilis</name>
    <name type="common">Marine rotifer</name>
    <name type="synonym">Brachionus muelleri</name>
    <dbReference type="NCBI Taxonomy" id="10195"/>
    <lineage>
        <taxon>Eukaryota</taxon>
        <taxon>Metazoa</taxon>
        <taxon>Spiralia</taxon>
        <taxon>Gnathifera</taxon>
        <taxon>Rotifera</taxon>
        <taxon>Eurotatoria</taxon>
        <taxon>Monogononta</taxon>
        <taxon>Pseudotrocha</taxon>
        <taxon>Ploima</taxon>
        <taxon>Brachionidae</taxon>
        <taxon>Brachionus</taxon>
    </lineage>
</organism>
<dbReference type="Proteomes" id="UP000276133">
    <property type="component" value="Unassembled WGS sequence"/>
</dbReference>
<accession>A0A3M7Q0U8</accession>
<proteinExistence type="predicted"/>
<name>A0A3M7Q0U8_BRAPC</name>
<evidence type="ECO:0000313" key="1">
    <source>
        <dbReference type="EMBL" id="RNA04923.1"/>
    </source>
</evidence>
<dbReference type="AlphaFoldDB" id="A0A3M7Q0U8"/>
<gene>
    <name evidence="1" type="ORF">BpHYR1_050748</name>
</gene>
<sequence length="59" mass="6982">METDMVKLFNGEKIRTLKLKDKKRDEKLKQQVLDYDVSNVDLFLNGLSNILIYKNHISK</sequence>
<keyword evidence="2" id="KW-1185">Reference proteome</keyword>
<dbReference type="EMBL" id="REGN01007914">
    <property type="protein sequence ID" value="RNA04923.1"/>
    <property type="molecule type" value="Genomic_DNA"/>
</dbReference>
<evidence type="ECO:0000313" key="2">
    <source>
        <dbReference type="Proteomes" id="UP000276133"/>
    </source>
</evidence>
<reference evidence="1 2" key="1">
    <citation type="journal article" date="2018" name="Sci. Rep.">
        <title>Genomic signatures of local adaptation to the degree of environmental predictability in rotifers.</title>
        <authorList>
            <person name="Franch-Gras L."/>
            <person name="Hahn C."/>
            <person name="Garcia-Roger E.M."/>
            <person name="Carmona M.J."/>
            <person name="Serra M."/>
            <person name="Gomez A."/>
        </authorList>
    </citation>
    <scope>NUCLEOTIDE SEQUENCE [LARGE SCALE GENOMIC DNA]</scope>
    <source>
        <strain evidence="1">HYR1</strain>
    </source>
</reference>
<protein>
    <submittedName>
        <fullName evidence="1">Uncharacterized protein</fullName>
    </submittedName>
</protein>
<comment type="caution">
    <text evidence="1">The sequence shown here is derived from an EMBL/GenBank/DDBJ whole genome shotgun (WGS) entry which is preliminary data.</text>
</comment>